<keyword evidence="1" id="KW-0233">DNA recombination</keyword>
<feature type="domain" description="Tyr recombinase" evidence="2">
    <location>
        <begin position="482"/>
        <end position="681"/>
    </location>
</feature>
<dbReference type="Pfam" id="PF00589">
    <property type="entry name" value="Phage_integrase"/>
    <property type="match status" value="1"/>
</dbReference>
<dbReference type="CDD" id="cd01184">
    <property type="entry name" value="INT_C_like_1"/>
    <property type="match status" value="1"/>
</dbReference>
<proteinExistence type="predicted"/>
<dbReference type="SUPFAM" id="SSF56349">
    <property type="entry name" value="DNA breaking-rejoining enzymes"/>
    <property type="match status" value="1"/>
</dbReference>
<keyword evidence="4" id="KW-1185">Reference proteome</keyword>
<gene>
    <name evidence="3" type="ORF">SAMN05660710_00573</name>
</gene>
<dbReference type="GO" id="GO:0015074">
    <property type="term" value="P:DNA integration"/>
    <property type="evidence" value="ECO:0007669"/>
    <property type="project" value="InterPro"/>
</dbReference>
<sequence length="724" mass="79735">MPKSLPHLELRPTGFFWRRRVPVAVLPRYSTSVFCFPLKTNLLREAAAVAARITAIADICFRAEIDVPPEVMTRLLVTYARLEIETADRIRALTGPRSRAAAEAALAVEAATRASLRDSLLLCERDPAFRAIESTARHLGLVIEGHDEDLPILADRMMRLMIETSEERERRTRGVFSDRQPYLELALGGLSVTGADAAVSRSDAPAAALQPASHPTCSTAPVPQLAEEQDGGAVAGPATLMTPASGGTPAAILEPISAILDAAAPGDPVKDASGEILYADAEGLVRFTPARCKEDSGEPTLLEIFDSWFEAQAQGIVQQGALQIVDRTVAARFGRNADTTMSTRKILAATIGARRVSELGSADWQNFTTLLLRLPACHGKSLRERGKSYDTLAAEADARDHAARARAAARARKERMTPAQAAALADEGMTPRLSPRTVQRHQMTLASAIDHAVSHGHVTMNTFRPFVLKDRTVAKLKKGAPDTKRKLWGDEFKQLLATKVWNSRKTRIDGALYWAPLIARLHGLRSEEILQLHCDNILSMDGIWIFDILQGTGQSLKSNNARRLIPLHSQLIEPGFLELVAHQRQQGQVRLFPEAVRGRSAKLSYTSNFTKRFTYYRRAQGIYDQHMDFHALRGTFNTFMTGSKTPDTARRYLIGHDNPDVGIKHYLPEGFSLATLRDYIEEQRIDLSMVTRRFAGVRKSRQGPVLAIADGMPVDQPCDARQAS</sequence>
<dbReference type="InterPro" id="IPR002104">
    <property type="entry name" value="Integrase_catalytic"/>
</dbReference>
<dbReference type="InterPro" id="IPR013762">
    <property type="entry name" value="Integrase-like_cat_sf"/>
</dbReference>
<dbReference type="Proteomes" id="UP000199502">
    <property type="component" value="Unassembled WGS sequence"/>
</dbReference>
<accession>A0A1G5CY19</accession>
<evidence type="ECO:0000256" key="1">
    <source>
        <dbReference type="ARBA" id="ARBA00023172"/>
    </source>
</evidence>
<dbReference type="AlphaFoldDB" id="A0A1G5CY19"/>
<dbReference type="RefSeq" id="WP_090740103.1">
    <property type="nucleotide sequence ID" value="NZ_FMVT01000002.1"/>
</dbReference>
<evidence type="ECO:0000313" key="3">
    <source>
        <dbReference type="EMBL" id="SCY07161.1"/>
    </source>
</evidence>
<dbReference type="InterPro" id="IPR011010">
    <property type="entry name" value="DNA_brk_join_enz"/>
</dbReference>
<dbReference type="Gene3D" id="1.10.443.10">
    <property type="entry name" value="Intergrase catalytic core"/>
    <property type="match status" value="1"/>
</dbReference>
<dbReference type="PROSITE" id="PS51898">
    <property type="entry name" value="TYR_RECOMBINASE"/>
    <property type="match status" value="1"/>
</dbReference>
<organism evidence="3 4">
    <name type="scientific">Paracoccus tibetensis</name>
    <dbReference type="NCBI Taxonomy" id="336292"/>
    <lineage>
        <taxon>Bacteria</taxon>
        <taxon>Pseudomonadati</taxon>
        <taxon>Pseudomonadota</taxon>
        <taxon>Alphaproteobacteria</taxon>
        <taxon>Rhodobacterales</taxon>
        <taxon>Paracoccaceae</taxon>
        <taxon>Paracoccus</taxon>
    </lineage>
</organism>
<dbReference type="STRING" id="336292.SAMN05660710_00573"/>
<dbReference type="GO" id="GO:0006310">
    <property type="term" value="P:DNA recombination"/>
    <property type="evidence" value="ECO:0007669"/>
    <property type="project" value="UniProtKB-KW"/>
</dbReference>
<evidence type="ECO:0000259" key="2">
    <source>
        <dbReference type="PROSITE" id="PS51898"/>
    </source>
</evidence>
<dbReference type="OrthoDB" id="7222937at2"/>
<dbReference type="GO" id="GO:0003677">
    <property type="term" value="F:DNA binding"/>
    <property type="evidence" value="ECO:0007669"/>
    <property type="project" value="InterPro"/>
</dbReference>
<dbReference type="EMBL" id="FMVT01000002">
    <property type="protein sequence ID" value="SCY07161.1"/>
    <property type="molecule type" value="Genomic_DNA"/>
</dbReference>
<protein>
    <submittedName>
        <fullName evidence="3">Phage integrase family protein</fullName>
    </submittedName>
</protein>
<reference evidence="3 4" key="1">
    <citation type="submission" date="2016-10" db="EMBL/GenBank/DDBJ databases">
        <authorList>
            <person name="de Groot N.N."/>
        </authorList>
    </citation>
    <scope>NUCLEOTIDE SEQUENCE [LARGE SCALE GENOMIC DNA]</scope>
    <source>
        <strain evidence="3 4">CGMCC 1.8925</strain>
    </source>
</reference>
<evidence type="ECO:0000313" key="4">
    <source>
        <dbReference type="Proteomes" id="UP000199502"/>
    </source>
</evidence>
<name>A0A1G5CY19_9RHOB</name>